<feature type="compositionally biased region" description="Polar residues" evidence="1">
    <location>
        <begin position="64"/>
        <end position="74"/>
    </location>
</feature>
<dbReference type="EMBL" id="JH668283">
    <property type="protein sequence ID" value="KAG6441001.1"/>
    <property type="molecule type" value="Genomic_DNA"/>
</dbReference>
<comment type="caution">
    <text evidence="3">The sequence shown here is derived from an EMBL/GenBank/DDBJ whole genome shotgun (WGS) entry which is preliminary data.</text>
</comment>
<keyword evidence="4" id="KW-1185">Reference proteome</keyword>
<gene>
    <name evidence="3" type="ORF">O3G_MSEX001564</name>
</gene>
<dbReference type="AlphaFoldDB" id="A0A921YKR1"/>
<feature type="signal peptide" evidence="2">
    <location>
        <begin position="1"/>
        <end position="21"/>
    </location>
</feature>
<protein>
    <submittedName>
        <fullName evidence="3">Uncharacterized protein</fullName>
    </submittedName>
</protein>
<proteinExistence type="predicted"/>
<evidence type="ECO:0000313" key="3">
    <source>
        <dbReference type="EMBL" id="KAG6441001.1"/>
    </source>
</evidence>
<sequence>MSALTLLAFLFFLHILQQCIKEHMNDLGASPIVVMTAGKDGETNIAKSANKIDKSGVSEISAKQKGNANENRNPTIEKYEAKNPFQNPTSNKKLLKVPLAEKASTGDYTRNQYREIYKNYNNGNQSPMFSRYISDTNEDEL</sequence>
<reference evidence="3" key="1">
    <citation type="journal article" date="2016" name="Insect Biochem. Mol. Biol.">
        <title>Multifaceted biological insights from a draft genome sequence of the tobacco hornworm moth, Manduca sexta.</title>
        <authorList>
            <person name="Kanost M.R."/>
            <person name="Arrese E.L."/>
            <person name="Cao X."/>
            <person name="Chen Y.R."/>
            <person name="Chellapilla S."/>
            <person name="Goldsmith M.R."/>
            <person name="Grosse-Wilde E."/>
            <person name="Heckel D.G."/>
            <person name="Herndon N."/>
            <person name="Jiang H."/>
            <person name="Papanicolaou A."/>
            <person name="Qu J."/>
            <person name="Soulages J.L."/>
            <person name="Vogel H."/>
            <person name="Walters J."/>
            <person name="Waterhouse R.M."/>
            <person name="Ahn S.J."/>
            <person name="Almeida F.C."/>
            <person name="An C."/>
            <person name="Aqrawi P."/>
            <person name="Bretschneider A."/>
            <person name="Bryant W.B."/>
            <person name="Bucks S."/>
            <person name="Chao H."/>
            <person name="Chevignon G."/>
            <person name="Christen J.M."/>
            <person name="Clarke D.F."/>
            <person name="Dittmer N.T."/>
            <person name="Ferguson L.C.F."/>
            <person name="Garavelou S."/>
            <person name="Gordon K.H.J."/>
            <person name="Gunaratna R.T."/>
            <person name="Han Y."/>
            <person name="Hauser F."/>
            <person name="He Y."/>
            <person name="Heidel-Fischer H."/>
            <person name="Hirsh A."/>
            <person name="Hu Y."/>
            <person name="Jiang H."/>
            <person name="Kalra D."/>
            <person name="Klinner C."/>
            <person name="Konig C."/>
            <person name="Kovar C."/>
            <person name="Kroll A.R."/>
            <person name="Kuwar S.S."/>
            <person name="Lee S.L."/>
            <person name="Lehman R."/>
            <person name="Li K."/>
            <person name="Li Z."/>
            <person name="Liang H."/>
            <person name="Lovelace S."/>
            <person name="Lu Z."/>
            <person name="Mansfield J.H."/>
            <person name="McCulloch K.J."/>
            <person name="Mathew T."/>
            <person name="Morton B."/>
            <person name="Muzny D.M."/>
            <person name="Neunemann D."/>
            <person name="Ongeri F."/>
            <person name="Pauchet Y."/>
            <person name="Pu L.L."/>
            <person name="Pyrousis I."/>
            <person name="Rao X.J."/>
            <person name="Redding A."/>
            <person name="Roesel C."/>
            <person name="Sanchez-Gracia A."/>
            <person name="Schaack S."/>
            <person name="Shukla A."/>
            <person name="Tetreau G."/>
            <person name="Wang Y."/>
            <person name="Xiong G.H."/>
            <person name="Traut W."/>
            <person name="Walsh T.K."/>
            <person name="Worley K.C."/>
            <person name="Wu D."/>
            <person name="Wu W."/>
            <person name="Wu Y.Q."/>
            <person name="Zhang X."/>
            <person name="Zou Z."/>
            <person name="Zucker H."/>
            <person name="Briscoe A.D."/>
            <person name="Burmester T."/>
            <person name="Clem R.J."/>
            <person name="Feyereisen R."/>
            <person name="Grimmelikhuijzen C.J.P."/>
            <person name="Hamodrakas S.J."/>
            <person name="Hansson B.S."/>
            <person name="Huguet E."/>
            <person name="Jermiin L.S."/>
            <person name="Lan Q."/>
            <person name="Lehman H.K."/>
            <person name="Lorenzen M."/>
            <person name="Merzendorfer H."/>
            <person name="Michalopoulos I."/>
            <person name="Morton D.B."/>
            <person name="Muthukrishnan S."/>
            <person name="Oakeshott J.G."/>
            <person name="Palmer W."/>
            <person name="Park Y."/>
            <person name="Passarelli A.L."/>
            <person name="Rozas J."/>
            <person name="Schwartz L.M."/>
            <person name="Smith W."/>
            <person name="Southgate A."/>
            <person name="Vilcinskas A."/>
            <person name="Vogt R."/>
            <person name="Wang P."/>
            <person name="Werren J."/>
            <person name="Yu X.Q."/>
            <person name="Zhou J.J."/>
            <person name="Brown S.J."/>
            <person name="Scherer S.E."/>
            <person name="Richards S."/>
            <person name="Blissard G.W."/>
        </authorList>
    </citation>
    <scope>NUCLEOTIDE SEQUENCE</scope>
</reference>
<evidence type="ECO:0000256" key="2">
    <source>
        <dbReference type="SAM" id="SignalP"/>
    </source>
</evidence>
<feature type="chain" id="PRO_5037157501" evidence="2">
    <location>
        <begin position="22"/>
        <end position="141"/>
    </location>
</feature>
<keyword evidence="2" id="KW-0732">Signal</keyword>
<accession>A0A921YKR1</accession>
<feature type="region of interest" description="Disordered" evidence="1">
    <location>
        <begin position="56"/>
        <end position="92"/>
    </location>
</feature>
<dbReference type="Proteomes" id="UP000791440">
    <property type="component" value="Unassembled WGS sequence"/>
</dbReference>
<name>A0A921YKR1_MANSE</name>
<evidence type="ECO:0000313" key="4">
    <source>
        <dbReference type="Proteomes" id="UP000791440"/>
    </source>
</evidence>
<organism evidence="3 4">
    <name type="scientific">Manduca sexta</name>
    <name type="common">Tobacco hawkmoth</name>
    <name type="synonym">Tobacco hornworm</name>
    <dbReference type="NCBI Taxonomy" id="7130"/>
    <lineage>
        <taxon>Eukaryota</taxon>
        <taxon>Metazoa</taxon>
        <taxon>Ecdysozoa</taxon>
        <taxon>Arthropoda</taxon>
        <taxon>Hexapoda</taxon>
        <taxon>Insecta</taxon>
        <taxon>Pterygota</taxon>
        <taxon>Neoptera</taxon>
        <taxon>Endopterygota</taxon>
        <taxon>Lepidoptera</taxon>
        <taxon>Glossata</taxon>
        <taxon>Ditrysia</taxon>
        <taxon>Bombycoidea</taxon>
        <taxon>Sphingidae</taxon>
        <taxon>Sphinginae</taxon>
        <taxon>Sphingini</taxon>
        <taxon>Manduca</taxon>
    </lineage>
</organism>
<evidence type="ECO:0000256" key="1">
    <source>
        <dbReference type="SAM" id="MobiDB-lite"/>
    </source>
</evidence>
<reference evidence="3" key="2">
    <citation type="submission" date="2020-12" db="EMBL/GenBank/DDBJ databases">
        <authorList>
            <person name="Kanost M."/>
        </authorList>
    </citation>
    <scope>NUCLEOTIDE SEQUENCE</scope>
</reference>